<evidence type="ECO:0000256" key="2">
    <source>
        <dbReference type="ARBA" id="ARBA00013064"/>
    </source>
</evidence>
<dbReference type="PANTHER" id="PTHR39181:SF1">
    <property type="entry name" value="TYROSINE-PROTEIN PHOSPHATASE YWQE"/>
    <property type="match status" value="1"/>
</dbReference>
<dbReference type="AlphaFoldDB" id="A0A1H7UQL8"/>
<dbReference type="Gene3D" id="3.20.20.140">
    <property type="entry name" value="Metal-dependent hydrolases"/>
    <property type="match status" value="1"/>
</dbReference>
<dbReference type="STRING" id="407022.SAMN05661044_03892"/>
<organism evidence="5 6">
    <name type="scientific">Olivibacter domesticus</name>
    <name type="common">Pseudosphingobacterium domesticum</name>
    <dbReference type="NCBI Taxonomy" id="407022"/>
    <lineage>
        <taxon>Bacteria</taxon>
        <taxon>Pseudomonadati</taxon>
        <taxon>Bacteroidota</taxon>
        <taxon>Sphingobacteriia</taxon>
        <taxon>Sphingobacteriales</taxon>
        <taxon>Sphingobacteriaceae</taxon>
        <taxon>Olivibacter</taxon>
    </lineage>
</organism>
<dbReference type="InterPro" id="IPR016195">
    <property type="entry name" value="Pol/histidinol_Pase-like"/>
</dbReference>
<evidence type="ECO:0000256" key="1">
    <source>
        <dbReference type="ARBA" id="ARBA00005750"/>
    </source>
</evidence>
<evidence type="ECO:0000313" key="5">
    <source>
        <dbReference type="EMBL" id="SEL98938.1"/>
    </source>
</evidence>
<dbReference type="RefSeq" id="WP_093327667.1">
    <property type="nucleotide sequence ID" value="NZ_FOAF01000006.1"/>
</dbReference>
<dbReference type="Proteomes" id="UP000199421">
    <property type="component" value="Unassembled WGS sequence"/>
</dbReference>
<dbReference type="EMBL" id="FOAF01000006">
    <property type="protein sequence ID" value="SEL98938.1"/>
    <property type="molecule type" value="Genomic_DNA"/>
</dbReference>
<comment type="catalytic activity">
    <reaction evidence="4">
        <text>O-phospho-L-tyrosyl-[protein] + H2O = L-tyrosyl-[protein] + phosphate</text>
        <dbReference type="Rhea" id="RHEA:10684"/>
        <dbReference type="Rhea" id="RHEA-COMP:10136"/>
        <dbReference type="Rhea" id="RHEA-COMP:20101"/>
        <dbReference type="ChEBI" id="CHEBI:15377"/>
        <dbReference type="ChEBI" id="CHEBI:43474"/>
        <dbReference type="ChEBI" id="CHEBI:46858"/>
        <dbReference type="ChEBI" id="CHEBI:61978"/>
        <dbReference type="EC" id="3.1.3.48"/>
    </reaction>
</comment>
<keyword evidence="3" id="KW-0378">Hydrolase</keyword>
<dbReference type="InterPro" id="IPR016667">
    <property type="entry name" value="Caps_polysacc_synth_CpsB/CapC"/>
</dbReference>
<sequence length="244" mass="27971">MFSLFKKQGHTDLQWMGTDIHSHLLPGIDDGVQTLVTSIDFIKKLQALGLSRFIITPHVYDEVYPNTPEIIAAVHHTLTDELRKENIDAYTFAAAEHMLGEQFASLLKNNRLNTFPNNFLLIEMPWLAEPMQLEQTIFEIVTKGYKPIMAHPERYTFYFQKPQAYHRLKELGCLLQLNLLSPTGYYGKEVAKATMYLIKNGLYDLVGTDLHHERHLGKITQYVKSGQAHKDLGGLNLQNQLLFS</sequence>
<dbReference type="GO" id="GO:0004725">
    <property type="term" value="F:protein tyrosine phosphatase activity"/>
    <property type="evidence" value="ECO:0007669"/>
    <property type="project" value="UniProtKB-EC"/>
</dbReference>
<dbReference type="SUPFAM" id="SSF89550">
    <property type="entry name" value="PHP domain-like"/>
    <property type="match status" value="1"/>
</dbReference>
<evidence type="ECO:0000313" key="6">
    <source>
        <dbReference type="Proteomes" id="UP000199421"/>
    </source>
</evidence>
<dbReference type="GO" id="GO:0030145">
    <property type="term" value="F:manganese ion binding"/>
    <property type="evidence" value="ECO:0007669"/>
    <property type="project" value="InterPro"/>
</dbReference>
<proteinExistence type="inferred from homology"/>
<evidence type="ECO:0000256" key="4">
    <source>
        <dbReference type="ARBA" id="ARBA00051722"/>
    </source>
</evidence>
<comment type="similarity">
    <text evidence="1">Belongs to the metallo-dependent hydrolases superfamily. CpsB/CapC family.</text>
</comment>
<name>A0A1H7UQL8_OLID1</name>
<dbReference type="PANTHER" id="PTHR39181">
    <property type="entry name" value="TYROSINE-PROTEIN PHOSPHATASE YWQE"/>
    <property type="match status" value="1"/>
</dbReference>
<keyword evidence="6" id="KW-1185">Reference proteome</keyword>
<accession>A0A1H7UQL8</accession>
<evidence type="ECO:0000256" key="3">
    <source>
        <dbReference type="ARBA" id="ARBA00022801"/>
    </source>
</evidence>
<gene>
    <name evidence="5" type="ORF">SAMN05661044_03892</name>
</gene>
<dbReference type="EC" id="3.1.3.48" evidence="2"/>
<dbReference type="OrthoDB" id="9788539at2"/>
<dbReference type="Pfam" id="PF19567">
    <property type="entry name" value="CpsB_CapC"/>
    <property type="match status" value="1"/>
</dbReference>
<protein>
    <recommendedName>
        <fullName evidence="2">protein-tyrosine-phosphatase</fullName>
        <ecNumber evidence="2">3.1.3.48</ecNumber>
    </recommendedName>
</protein>
<reference evidence="6" key="1">
    <citation type="submission" date="2016-10" db="EMBL/GenBank/DDBJ databases">
        <authorList>
            <person name="Varghese N."/>
            <person name="Submissions S."/>
        </authorList>
    </citation>
    <scope>NUCLEOTIDE SEQUENCE [LARGE SCALE GENOMIC DNA]</scope>
    <source>
        <strain evidence="6">DSM 18733</strain>
    </source>
</reference>